<keyword evidence="5" id="KW-1185">Reference proteome</keyword>
<keyword evidence="2" id="KW-0808">Transferase</keyword>
<dbReference type="AlphaFoldDB" id="A0A1X0P1L0"/>
<organism evidence="4 5">
    <name type="scientific">Trypanosoma theileri</name>
    <dbReference type="NCBI Taxonomy" id="67003"/>
    <lineage>
        <taxon>Eukaryota</taxon>
        <taxon>Discoba</taxon>
        <taxon>Euglenozoa</taxon>
        <taxon>Kinetoplastea</taxon>
        <taxon>Metakinetoplastina</taxon>
        <taxon>Trypanosomatida</taxon>
        <taxon>Trypanosomatidae</taxon>
        <taxon>Trypanosoma</taxon>
    </lineage>
</organism>
<dbReference type="Gene3D" id="3.40.630.70">
    <property type="entry name" value="Leucyl/phenylalanyl-tRNA-protein transferase, C-terminal domain"/>
    <property type="match status" value="1"/>
</dbReference>
<keyword evidence="1" id="KW-0963">Cytoplasm</keyword>
<dbReference type="GO" id="GO:0030163">
    <property type="term" value="P:protein catabolic process"/>
    <property type="evidence" value="ECO:0007669"/>
    <property type="project" value="InterPro"/>
</dbReference>
<dbReference type="VEuPathDB" id="TriTrypDB:TM35_000072410"/>
<evidence type="ECO:0000256" key="2">
    <source>
        <dbReference type="ARBA" id="ARBA00022679"/>
    </source>
</evidence>
<dbReference type="InterPro" id="IPR004616">
    <property type="entry name" value="Leu/Phe-tRNA_Trfase"/>
</dbReference>
<accession>A0A1X0P1L0</accession>
<dbReference type="SUPFAM" id="SSF55729">
    <property type="entry name" value="Acyl-CoA N-acyltransferases (Nat)"/>
    <property type="match status" value="1"/>
</dbReference>
<dbReference type="PANTHER" id="PTHR30098">
    <property type="entry name" value="LEUCYL/PHENYLALANYL-TRNA--PROTEIN TRANSFERASE"/>
    <property type="match status" value="1"/>
</dbReference>
<evidence type="ECO:0000313" key="5">
    <source>
        <dbReference type="Proteomes" id="UP000192257"/>
    </source>
</evidence>
<dbReference type="RefSeq" id="XP_028884883.1">
    <property type="nucleotide sequence ID" value="XM_029023687.1"/>
</dbReference>
<dbReference type="GO" id="GO:0005737">
    <property type="term" value="C:cytoplasm"/>
    <property type="evidence" value="ECO:0007669"/>
    <property type="project" value="TreeGrafter"/>
</dbReference>
<dbReference type="InterPro" id="IPR042203">
    <property type="entry name" value="Leu/Phe-tRNA_Trfase_C"/>
</dbReference>
<gene>
    <name evidence="4" type="ORF">TM35_000072410</name>
</gene>
<evidence type="ECO:0008006" key="6">
    <source>
        <dbReference type="Google" id="ProtNLM"/>
    </source>
</evidence>
<sequence length="369" mass="42155">MANEVNIIRTRIRFVNEFNYFELFSEHPFTVISCESFTGSAAPSQQSFPICAKKSDGASSDYVAVLWALEPDCEYCVSLSFSGEDKAVQILVRTKPIFGPMIMCKPSAVIHPDQPFSDDFLECVQAQKENYMFIEKPTKSVQELLMLLFYHSLFALPSEICGVNIFVLPNGKDGRFCIDLRYQGIEWRRNKKIRRLVASNKFAIVVNRNIGDSLRLAQEYHSGPPNSTWLDDDYVALLADMAKSPKFGVRIMCVELLEKSTSKVMAGCLGYALGSVYHDFTMFTLERSAEGFGTILTKLLGESLQRCGYDLWYWGFRIDYMKQFEGKYGGKIIPKPEFLQRWTQYRDIQPACTVDEYIYSGKSWLPYAV</sequence>
<keyword evidence="3" id="KW-0012">Acyltransferase</keyword>
<proteinExistence type="predicted"/>
<evidence type="ECO:0000256" key="3">
    <source>
        <dbReference type="ARBA" id="ARBA00023315"/>
    </source>
</evidence>
<evidence type="ECO:0000256" key="1">
    <source>
        <dbReference type="ARBA" id="ARBA00022490"/>
    </source>
</evidence>
<evidence type="ECO:0000313" key="4">
    <source>
        <dbReference type="EMBL" id="ORC90817.1"/>
    </source>
</evidence>
<dbReference type="GeneID" id="39983467"/>
<dbReference type="OrthoDB" id="2122564at2759"/>
<dbReference type="PANTHER" id="PTHR30098:SF7">
    <property type="entry name" value="LEUCYL_PHENYLALANYL-TRNA PROTEIN TRANSFERASE"/>
    <property type="match status" value="1"/>
</dbReference>
<dbReference type="GO" id="GO:0008914">
    <property type="term" value="F:leucyl-tRNA--protein transferase activity"/>
    <property type="evidence" value="ECO:0007669"/>
    <property type="project" value="InterPro"/>
</dbReference>
<name>A0A1X0P1L0_9TRYP</name>
<protein>
    <recommendedName>
        <fullName evidence="6">Leucyl/phenylalanyl-tRNA protein transferase</fullName>
    </recommendedName>
</protein>
<comment type="caution">
    <text evidence="4">The sequence shown here is derived from an EMBL/GenBank/DDBJ whole genome shotgun (WGS) entry which is preliminary data.</text>
</comment>
<dbReference type="InterPro" id="IPR016181">
    <property type="entry name" value="Acyl_CoA_acyltransferase"/>
</dbReference>
<dbReference type="Proteomes" id="UP000192257">
    <property type="component" value="Unassembled WGS sequence"/>
</dbReference>
<reference evidence="4 5" key="1">
    <citation type="submission" date="2017-03" db="EMBL/GenBank/DDBJ databases">
        <title>An alternative strategy for trypanosome survival in the mammalian bloodstream revealed through genome and transcriptome analysis of the ubiquitous bovine parasite Trypanosoma (Megatrypanum) theileri.</title>
        <authorList>
            <person name="Kelly S."/>
            <person name="Ivens A."/>
            <person name="Mott A."/>
            <person name="O'Neill E."/>
            <person name="Emms D."/>
            <person name="Macleod O."/>
            <person name="Voorheis P."/>
            <person name="Matthews J."/>
            <person name="Matthews K."/>
            <person name="Carrington M."/>
        </authorList>
    </citation>
    <scope>NUCLEOTIDE SEQUENCE [LARGE SCALE GENOMIC DNA]</scope>
    <source>
        <strain evidence="4">Edinburgh</strain>
    </source>
</reference>
<dbReference type="EMBL" id="NBCO01000007">
    <property type="protein sequence ID" value="ORC90817.1"/>
    <property type="molecule type" value="Genomic_DNA"/>
</dbReference>